<dbReference type="AlphaFoldDB" id="A0A0H5DSD0"/>
<gene>
    <name evidence="1" type="ORF">ELAC_1330</name>
</gene>
<sequence length="149" mass="17202">MIQENSLWLAKEEQSDRFDFDIWDSLSQGTRIISRPLRTDDEALRSFTSFRGRGVSIVHLGISVMREPFRLVKHIIVLIAQVFKTTLDILNFAFSERVRANFISRIKDTFGSAFGLALRPFAFALEIVRYLGSILVHPWIGIRFEPTEI</sequence>
<protein>
    <submittedName>
        <fullName evidence="1">Uncharacterized protein</fullName>
    </submittedName>
</protein>
<evidence type="ECO:0000313" key="2">
    <source>
        <dbReference type="Proteomes" id="UP000220251"/>
    </source>
</evidence>
<dbReference type="EMBL" id="CWGJ01000015">
    <property type="protein sequence ID" value="CRX38669.1"/>
    <property type="molecule type" value="Genomic_DNA"/>
</dbReference>
<evidence type="ECO:0000313" key="1">
    <source>
        <dbReference type="EMBL" id="CRX38669.1"/>
    </source>
</evidence>
<name>A0A0H5DSD0_9BACT</name>
<dbReference type="RefSeq" id="WP_098038529.1">
    <property type="nucleotide sequence ID" value="NZ_CWGJ01000015.1"/>
</dbReference>
<reference evidence="2" key="1">
    <citation type="submission" date="2015-06" db="EMBL/GenBank/DDBJ databases">
        <authorList>
            <person name="Bertelli C."/>
        </authorList>
    </citation>
    <scope>NUCLEOTIDE SEQUENCE [LARGE SCALE GENOMIC DNA]</scope>
    <source>
        <strain evidence="2">CRIB-30</strain>
    </source>
</reference>
<keyword evidence="2" id="KW-1185">Reference proteome</keyword>
<dbReference type="Proteomes" id="UP000220251">
    <property type="component" value="Unassembled WGS sequence"/>
</dbReference>
<proteinExistence type="predicted"/>
<organism evidence="1 2">
    <name type="scientific">Estrella lausannensis</name>
    <dbReference type="NCBI Taxonomy" id="483423"/>
    <lineage>
        <taxon>Bacteria</taxon>
        <taxon>Pseudomonadati</taxon>
        <taxon>Chlamydiota</taxon>
        <taxon>Chlamydiia</taxon>
        <taxon>Parachlamydiales</taxon>
        <taxon>Candidatus Criblamydiaceae</taxon>
        <taxon>Estrella</taxon>
    </lineage>
</organism>
<dbReference type="OrthoDB" id="22569at2"/>
<accession>A0A0H5DSD0</accession>